<name>A0A017T1J7_9BACT</name>
<comment type="caution">
    <text evidence="1">The sequence shown here is derived from an EMBL/GenBank/DDBJ whole genome shotgun (WGS) entry which is preliminary data.</text>
</comment>
<dbReference type="STRING" id="1192034.CAP_6187"/>
<dbReference type="OrthoDB" id="9798857at2"/>
<accession>A0A017T1J7</accession>
<dbReference type="AlphaFoldDB" id="A0A017T1J7"/>
<proteinExistence type="predicted"/>
<protein>
    <submittedName>
        <fullName evidence="1">Uncharacterized protein</fullName>
    </submittedName>
</protein>
<organism evidence="1 2">
    <name type="scientific">Chondromyces apiculatus DSM 436</name>
    <dbReference type="NCBI Taxonomy" id="1192034"/>
    <lineage>
        <taxon>Bacteria</taxon>
        <taxon>Pseudomonadati</taxon>
        <taxon>Myxococcota</taxon>
        <taxon>Polyangia</taxon>
        <taxon>Polyangiales</taxon>
        <taxon>Polyangiaceae</taxon>
        <taxon>Chondromyces</taxon>
    </lineage>
</organism>
<dbReference type="Proteomes" id="UP000019678">
    <property type="component" value="Unassembled WGS sequence"/>
</dbReference>
<dbReference type="EMBL" id="ASRX01000051">
    <property type="protein sequence ID" value="EYF03073.1"/>
    <property type="molecule type" value="Genomic_DNA"/>
</dbReference>
<sequence>MALLTTRIVESMKHDPWGIPSALRGRDLASAYLGVIGWWLEVGINPPSKQMAAWL</sequence>
<reference evidence="1 2" key="1">
    <citation type="submission" date="2013-05" db="EMBL/GenBank/DDBJ databases">
        <title>Genome assembly of Chondromyces apiculatus DSM 436.</title>
        <authorList>
            <person name="Sharma G."/>
            <person name="Khatri I."/>
            <person name="Kaur C."/>
            <person name="Mayilraj S."/>
            <person name="Subramanian S."/>
        </authorList>
    </citation>
    <scope>NUCLEOTIDE SEQUENCE [LARGE SCALE GENOMIC DNA]</scope>
    <source>
        <strain evidence="1 2">DSM 436</strain>
    </source>
</reference>
<dbReference type="RefSeq" id="WP_156041203.1">
    <property type="nucleotide sequence ID" value="NZ_ASRX01000051.1"/>
</dbReference>
<keyword evidence="2" id="KW-1185">Reference proteome</keyword>
<evidence type="ECO:0000313" key="2">
    <source>
        <dbReference type="Proteomes" id="UP000019678"/>
    </source>
</evidence>
<evidence type="ECO:0000313" key="1">
    <source>
        <dbReference type="EMBL" id="EYF03073.1"/>
    </source>
</evidence>
<gene>
    <name evidence="1" type="ORF">CAP_6187</name>
</gene>